<comment type="caution">
    <text evidence="1">The sequence shown here is derived from an EMBL/GenBank/DDBJ whole genome shotgun (WGS) entry which is preliminary data.</text>
</comment>
<reference evidence="1" key="1">
    <citation type="journal article" date="2020" name="New Phytol.">
        <title>Comparative genomics reveals dynamic genome evolution in host specialist ectomycorrhizal fungi.</title>
        <authorList>
            <person name="Lofgren L.A."/>
            <person name="Nguyen N.H."/>
            <person name="Vilgalys R."/>
            <person name="Ruytinx J."/>
            <person name="Liao H.L."/>
            <person name="Branco S."/>
            <person name="Kuo A."/>
            <person name="LaButti K."/>
            <person name="Lipzen A."/>
            <person name="Andreopoulos W."/>
            <person name="Pangilinan J."/>
            <person name="Riley R."/>
            <person name="Hundley H."/>
            <person name="Na H."/>
            <person name="Barry K."/>
            <person name="Grigoriev I.V."/>
            <person name="Stajich J.E."/>
            <person name="Kennedy P.G."/>
        </authorList>
    </citation>
    <scope>NUCLEOTIDE SEQUENCE</scope>
    <source>
        <strain evidence="1">FC423</strain>
    </source>
</reference>
<protein>
    <submittedName>
        <fullName evidence="1">Uncharacterized protein</fullName>
    </submittedName>
</protein>
<name>A0A9P7F5S1_9AGAM</name>
<accession>A0A9P7F5S1</accession>
<organism evidence="1 2">
    <name type="scientific">Suillus discolor</name>
    <dbReference type="NCBI Taxonomy" id="1912936"/>
    <lineage>
        <taxon>Eukaryota</taxon>
        <taxon>Fungi</taxon>
        <taxon>Dikarya</taxon>
        <taxon>Basidiomycota</taxon>
        <taxon>Agaricomycotina</taxon>
        <taxon>Agaricomycetes</taxon>
        <taxon>Agaricomycetidae</taxon>
        <taxon>Boletales</taxon>
        <taxon>Suillineae</taxon>
        <taxon>Suillaceae</taxon>
        <taxon>Suillus</taxon>
    </lineage>
</organism>
<dbReference type="RefSeq" id="XP_041291574.1">
    <property type="nucleotide sequence ID" value="XM_041433811.1"/>
</dbReference>
<gene>
    <name evidence="1" type="ORF">F5147DRAFT_653786</name>
</gene>
<sequence length="116" mass="13391">MASISNLSQTQAGHCMKGRLCLKDIEESNRKKTKIDGHPLRMSQWLVKNLSQRQTDEFLKLPITQICSKFPFDNNWSFLQMVNELPHGPAWSCKKVTICSNREDENGELLQEEVEL</sequence>
<evidence type="ECO:0000313" key="1">
    <source>
        <dbReference type="EMBL" id="KAG2106536.1"/>
    </source>
</evidence>
<dbReference type="AlphaFoldDB" id="A0A9P7F5S1"/>
<dbReference type="GeneID" id="64696070"/>
<dbReference type="Proteomes" id="UP000823399">
    <property type="component" value="Unassembled WGS sequence"/>
</dbReference>
<proteinExistence type="predicted"/>
<evidence type="ECO:0000313" key="2">
    <source>
        <dbReference type="Proteomes" id="UP000823399"/>
    </source>
</evidence>
<dbReference type="EMBL" id="JABBWM010000035">
    <property type="protein sequence ID" value="KAG2106536.1"/>
    <property type="molecule type" value="Genomic_DNA"/>
</dbReference>
<dbReference type="OrthoDB" id="2688393at2759"/>
<keyword evidence="2" id="KW-1185">Reference proteome</keyword>